<dbReference type="STRING" id="857967.G0QKG1"/>
<reference evidence="6 7" key="1">
    <citation type="submission" date="2011-07" db="EMBL/GenBank/DDBJ databases">
        <authorList>
            <person name="Coyne R."/>
            <person name="Brami D."/>
            <person name="Johnson J."/>
            <person name="Hostetler J."/>
            <person name="Hannick L."/>
            <person name="Clark T."/>
            <person name="Cassidy-Hanley D."/>
            <person name="Inman J."/>
        </authorList>
    </citation>
    <scope>NUCLEOTIDE SEQUENCE [LARGE SCALE GENOMIC DNA]</scope>
    <source>
        <strain evidence="6 7">G5</strain>
    </source>
</reference>
<dbReference type="InterPro" id="IPR036691">
    <property type="entry name" value="Endo/exonu/phosph_ase_sf"/>
</dbReference>
<sequence>MYNLYYQYSSSLFFKLNQIKTNSYSYIKTNIQYIIQLYFLYFIFKYLFCFQYKIKQKKNINQLILFLLQKAQNQKNALKLKQTRALNRKLTKKIKLLTYNVFLRPPLIKNNLDDYKNERTEQIINSLQNFDIVCFQEVFGFLNQRKHKIIQGAKQQGFLYYSCSQSPSFFSSYLVEGGLLTISRYPIIQTEYKPFKYGVLSDNLSQKGVLYNKIQIGNTYMHLFNTHLQASYIDGPEKEIVIKIYIKNNKQIYRKQQLQQKQTNQNIFFKININKQKQQKKRHFISLQQEKSFSEYDILKILLSNFNKNIIYDCVKKKYGQEIPITYGDYYVDENGSKQPMETVLTISSDLFAGQCLDYIIHFKENNQSDDQEKQVQEEILQVDYQSVEIEKFFVKEQPFTQLSDHYGVSIDVLYINQ</sequence>
<dbReference type="PANTHER" id="PTHR16320">
    <property type="entry name" value="SPHINGOMYELINASE FAMILY MEMBER"/>
    <property type="match status" value="1"/>
</dbReference>
<dbReference type="InterPro" id="IPR017766">
    <property type="entry name" value="Sphingomyelinase/PLipase_C"/>
</dbReference>
<dbReference type="PANTHER" id="PTHR16320:SF1">
    <property type="entry name" value="SPHINGOMYELINASE DDB_G0288017"/>
    <property type="match status" value="1"/>
</dbReference>
<evidence type="ECO:0000256" key="3">
    <source>
        <dbReference type="ARBA" id="ARBA00022801"/>
    </source>
</evidence>
<dbReference type="GO" id="GO:0005576">
    <property type="term" value="C:extracellular region"/>
    <property type="evidence" value="ECO:0007669"/>
    <property type="project" value="InterPro"/>
</dbReference>
<name>G0QKG1_ICHMU</name>
<feature type="domain" description="Endonuclease/exonuclease/phosphatase" evidence="5">
    <location>
        <begin position="97"/>
        <end position="195"/>
    </location>
</feature>
<dbReference type="SUPFAM" id="SSF56219">
    <property type="entry name" value="DNase I-like"/>
    <property type="match status" value="1"/>
</dbReference>
<keyword evidence="3" id="KW-0378">Hydrolase</keyword>
<evidence type="ECO:0000256" key="4">
    <source>
        <dbReference type="SAM" id="Phobius"/>
    </source>
</evidence>
<keyword evidence="4" id="KW-0472">Membrane</keyword>
<dbReference type="eggNOG" id="ENOG502S367">
    <property type="taxonomic scope" value="Eukaryota"/>
</dbReference>
<dbReference type="EMBL" id="GL983159">
    <property type="protein sequence ID" value="EGR34302.1"/>
    <property type="molecule type" value="Genomic_DNA"/>
</dbReference>
<dbReference type="EC" id="3.1.4.12" evidence="2"/>
<dbReference type="AlphaFoldDB" id="G0QKG1"/>
<evidence type="ECO:0000256" key="1">
    <source>
        <dbReference type="ARBA" id="ARBA00006335"/>
    </source>
</evidence>
<dbReference type="OMA" id="IFNTHTQ"/>
<proteinExistence type="inferred from homology"/>
<keyword evidence="4" id="KW-1133">Transmembrane helix</keyword>
<dbReference type="InterPro" id="IPR038772">
    <property type="entry name" value="Sph/SMPD2-like"/>
</dbReference>
<evidence type="ECO:0000259" key="5">
    <source>
        <dbReference type="Pfam" id="PF03372"/>
    </source>
</evidence>
<dbReference type="RefSeq" id="XP_004039606.1">
    <property type="nucleotide sequence ID" value="XM_004039558.1"/>
</dbReference>
<dbReference type="InParanoid" id="G0QKG1"/>
<organism evidence="6 7">
    <name type="scientific">Ichthyophthirius multifiliis</name>
    <name type="common">White spot disease agent</name>
    <name type="synonym">Ich</name>
    <dbReference type="NCBI Taxonomy" id="5932"/>
    <lineage>
        <taxon>Eukaryota</taxon>
        <taxon>Sar</taxon>
        <taxon>Alveolata</taxon>
        <taxon>Ciliophora</taxon>
        <taxon>Intramacronucleata</taxon>
        <taxon>Oligohymenophorea</taxon>
        <taxon>Hymenostomatida</taxon>
        <taxon>Ophryoglenina</taxon>
        <taxon>Ichthyophthirius</taxon>
    </lineage>
</organism>
<accession>G0QKG1</accession>
<gene>
    <name evidence="6" type="ORF">IMG5_017300</name>
</gene>
<keyword evidence="4" id="KW-0812">Transmembrane</keyword>
<dbReference type="OrthoDB" id="40902at2759"/>
<dbReference type="Pfam" id="PF03372">
    <property type="entry name" value="Exo_endo_phos"/>
    <property type="match status" value="1"/>
</dbReference>
<feature type="transmembrane region" description="Helical" evidence="4">
    <location>
        <begin position="31"/>
        <end position="48"/>
    </location>
</feature>
<dbReference type="GO" id="GO:0004767">
    <property type="term" value="F:sphingomyelin phosphodiesterase activity"/>
    <property type="evidence" value="ECO:0007669"/>
    <property type="project" value="UniProtKB-EC"/>
</dbReference>
<evidence type="ECO:0000256" key="2">
    <source>
        <dbReference type="ARBA" id="ARBA00012369"/>
    </source>
</evidence>
<dbReference type="Proteomes" id="UP000008983">
    <property type="component" value="Unassembled WGS sequence"/>
</dbReference>
<protein>
    <recommendedName>
        <fullName evidence="2">sphingomyelin phosphodiesterase</fullName>
        <ecNumber evidence="2">3.1.4.12</ecNumber>
    </recommendedName>
</protein>
<dbReference type="Gene3D" id="3.60.10.10">
    <property type="entry name" value="Endonuclease/exonuclease/phosphatase"/>
    <property type="match status" value="1"/>
</dbReference>
<dbReference type="GeneID" id="14910490"/>
<comment type="similarity">
    <text evidence="1">Belongs to the neutral sphingomyelinase family.</text>
</comment>
<dbReference type="GO" id="GO:0005737">
    <property type="term" value="C:cytoplasm"/>
    <property type="evidence" value="ECO:0007669"/>
    <property type="project" value="TreeGrafter"/>
</dbReference>
<evidence type="ECO:0000313" key="7">
    <source>
        <dbReference type="Proteomes" id="UP000008983"/>
    </source>
</evidence>
<keyword evidence="7" id="KW-1185">Reference proteome</keyword>
<dbReference type="CDD" id="cd09078">
    <property type="entry name" value="nSMase"/>
    <property type="match status" value="1"/>
</dbReference>
<evidence type="ECO:0000313" key="6">
    <source>
        <dbReference type="EMBL" id="EGR34302.1"/>
    </source>
</evidence>
<dbReference type="InterPro" id="IPR005135">
    <property type="entry name" value="Endo/exonuclease/phosphatase"/>
</dbReference>